<dbReference type="InterPro" id="IPR009056">
    <property type="entry name" value="Cyt_c-like_dom"/>
</dbReference>
<keyword evidence="1 4" id="KW-0349">Heme</keyword>
<dbReference type="PROSITE" id="PS51257">
    <property type="entry name" value="PROKAR_LIPOPROTEIN"/>
    <property type="match status" value="1"/>
</dbReference>
<sequence length="136" mass="15178">MKFIVIIFTVTLFVSCKTSERKISPELQSSINFGAEIYQNFCINCHMADGLGVKEVFPPLANSDYLKTNLNQSIIGIKLGMNKQITVNGKTYDNVMPPMGLTNKEVADVTNYILNSWGNNSDTLITEQEVLKILPK</sequence>
<dbReference type="PROSITE" id="PS51007">
    <property type="entry name" value="CYTC"/>
    <property type="match status" value="1"/>
</dbReference>
<dbReference type="PANTHER" id="PTHR35008:SF8">
    <property type="entry name" value="ALCOHOL DEHYDROGENASE CYTOCHROME C SUBUNIT"/>
    <property type="match status" value="1"/>
</dbReference>
<evidence type="ECO:0000256" key="2">
    <source>
        <dbReference type="ARBA" id="ARBA00022723"/>
    </source>
</evidence>
<proteinExistence type="predicted"/>
<keyword evidence="2 4" id="KW-0479">Metal-binding</keyword>
<keyword evidence="7" id="KW-1185">Reference proteome</keyword>
<reference evidence="6" key="1">
    <citation type="submission" date="2022-11" db="EMBL/GenBank/DDBJ databases">
        <title>Refractory cell wall polysaccharides provide important carbon source for microbial heterotrophs in the hadal ocean.</title>
        <authorList>
            <person name="Zhu X."/>
        </authorList>
    </citation>
    <scope>NUCLEOTIDE SEQUENCE</scope>
    <source>
        <strain evidence="6">MTRN7</strain>
    </source>
</reference>
<dbReference type="InterPro" id="IPR036909">
    <property type="entry name" value="Cyt_c-like_dom_sf"/>
</dbReference>
<name>A0ABT4RZ54_9FLAO</name>
<dbReference type="EMBL" id="JAPFGC010000002">
    <property type="protein sequence ID" value="MDA0177094.1"/>
    <property type="molecule type" value="Genomic_DNA"/>
</dbReference>
<dbReference type="PANTHER" id="PTHR35008">
    <property type="entry name" value="BLL4482 PROTEIN-RELATED"/>
    <property type="match status" value="1"/>
</dbReference>
<dbReference type="Proteomes" id="UP001149142">
    <property type="component" value="Unassembled WGS sequence"/>
</dbReference>
<dbReference type="RefSeq" id="WP_106689158.1">
    <property type="nucleotide sequence ID" value="NZ_CAXQEU010000092.1"/>
</dbReference>
<evidence type="ECO:0000256" key="1">
    <source>
        <dbReference type="ARBA" id="ARBA00022617"/>
    </source>
</evidence>
<evidence type="ECO:0000313" key="7">
    <source>
        <dbReference type="Proteomes" id="UP001149142"/>
    </source>
</evidence>
<dbReference type="Pfam" id="PF00034">
    <property type="entry name" value="Cytochrom_C"/>
    <property type="match status" value="1"/>
</dbReference>
<comment type="caution">
    <text evidence="6">The sequence shown here is derived from an EMBL/GenBank/DDBJ whole genome shotgun (WGS) entry which is preliminary data.</text>
</comment>
<feature type="domain" description="Cytochrome c" evidence="5">
    <location>
        <begin position="29"/>
        <end position="117"/>
    </location>
</feature>
<evidence type="ECO:0000313" key="6">
    <source>
        <dbReference type="EMBL" id="MDA0177094.1"/>
    </source>
</evidence>
<keyword evidence="3 4" id="KW-0408">Iron</keyword>
<organism evidence="6 7">
    <name type="scientific">Mesoflavibacter profundi</name>
    <dbReference type="NCBI Taxonomy" id="2708110"/>
    <lineage>
        <taxon>Bacteria</taxon>
        <taxon>Pseudomonadati</taxon>
        <taxon>Bacteroidota</taxon>
        <taxon>Flavobacteriia</taxon>
        <taxon>Flavobacteriales</taxon>
        <taxon>Flavobacteriaceae</taxon>
        <taxon>Mesoflavibacter</taxon>
    </lineage>
</organism>
<protein>
    <submittedName>
        <fullName evidence="6">Cytochrome c</fullName>
    </submittedName>
</protein>
<evidence type="ECO:0000259" key="5">
    <source>
        <dbReference type="PROSITE" id="PS51007"/>
    </source>
</evidence>
<gene>
    <name evidence="6" type="ORF">OOZ35_06255</name>
</gene>
<dbReference type="Gene3D" id="1.10.760.10">
    <property type="entry name" value="Cytochrome c-like domain"/>
    <property type="match status" value="1"/>
</dbReference>
<dbReference type="SUPFAM" id="SSF46626">
    <property type="entry name" value="Cytochrome c"/>
    <property type="match status" value="1"/>
</dbReference>
<dbReference type="InterPro" id="IPR051459">
    <property type="entry name" value="Cytochrome_c-type_DH"/>
</dbReference>
<evidence type="ECO:0000256" key="4">
    <source>
        <dbReference type="PROSITE-ProRule" id="PRU00433"/>
    </source>
</evidence>
<evidence type="ECO:0000256" key="3">
    <source>
        <dbReference type="ARBA" id="ARBA00023004"/>
    </source>
</evidence>
<accession>A0ABT4RZ54</accession>